<evidence type="ECO:0000256" key="1">
    <source>
        <dbReference type="SAM" id="MobiDB-lite"/>
    </source>
</evidence>
<dbReference type="InterPro" id="IPR000644">
    <property type="entry name" value="CBS_dom"/>
</dbReference>
<dbReference type="Pfam" id="PF00571">
    <property type="entry name" value="CBS"/>
    <property type="match status" value="2"/>
</dbReference>
<proteinExistence type="predicted"/>
<dbReference type="AlphaFoldDB" id="A0A167PBG8"/>
<keyword evidence="4" id="KW-1185">Reference proteome</keyword>
<protein>
    <recommendedName>
        <fullName evidence="2">CBS domain-containing protein</fullName>
    </recommendedName>
</protein>
<feature type="domain" description="CBS" evidence="2">
    <location>
        <begin position="125"/>
        <end position="169"/>
    </location>
</feature>
<organism evidence="3 4">
    <name type="scientific">Calocera viscosa (strain TUFC12733)</name>
    <dbReference type="NCBI Taxonomy" id="1330018"/>
    <lineage>
        <taxon>Eukaryota</taxon>
        <taxon>Fungi</taxon>
        <taxon>Dikarya</taxon>
        <taxon>Basidiomycota</taxon>
        <taxon>Agaricomycotina</taxon>
        <taxon>Dacrymycetes</taxon>
        <taxon>Dacrymycetales</taxon>
        <taxon>Dacrymycetaceae</taxon>
        <taxon>Calocera</taxon>
    </lineage>
</organism>
<dbReference type="SUPFAM" id="SSF54631">
    <property type="entry name" value="CBS-domain pair"/>
    <property type="match status" value="1"/>
</dbReference>
<dbReference type="EMBL" id="KV417275">
    <property type="protein sequence ID" value="KZO98621.1"/>
    <property type="molecule type" value="Genomic_DNA"/>
</dbReference>
<dbReference type="Proteomes" id="UP000076738">
    <property type="component" value="Unassembled WGS sequence"/>
</dbReference>
<dbReference type="PANTHER" id="PTHR42115">
    <property type="entry name" value="BETA-SYNTHASE (BETA-THIONASE), PUTATIVE (AFU_ORTHOLOGUE AFUA_3G08420)-RELATED"/>
    <property type="match status" value="1"/>
</dbReference>
<feature type="domain" description="CBS" evidence="2">
    <location>
        <begin position="50"/>
        <end position="99"/>
    </location>
</feature>
<sequence>MASMVASSSSLNPRAAPSHHAHSLSGTPTPTLASHALPMGPEKYRGAVVDDLQLPPAFCLPATAPVSRAITEAYERDFSQIPILSEGRRVLGYVSVGRLKEGWEKGQVNPDVAIANYTTRFPTTSKPYRVITPDTPLEDLEDFLRVEEFALVTDSERKFVLGVATRSDLENFTSRRGC</sequence>
<evidence type="ECO:0000313" key="4">
    <source>
        <dbReference type="Proteomes" id="UP000076738"/>
    </source>
</evidence>
<reference evidence="3 4" key="1">
    <citation type="journal article" date="2016" name="Mol. Biol. Evol.">
        <title>Comparative Genomics of Early-Diverging Mushroom-Forming Fungi Provides Insights into the Origins of Lignocellulose Decay Capabilities.</title>
        <authorList>
            <person name="Nagy L.G."/>
            <person name="Riley R."/>
            <person name="Tritt A."/>
            <person name="Adam C."/>
            <person name="Daum C."/>
            <person name="Floudas D."/>
            <person name="Sun H."/>
            <person name="Yadav J.S."/>
            <person name="Pangilinan J."/>
            <person name="Larsson K.H."/>
            <person name="Matsuura K."/>
            <person name="Barry K."/>
            <person name="Labutti K."/>
            <person name="Kuo R."/>
            <person name="Ohm R.A."/>
            <person name="Bhattacharya S.S."/>
            <person name="Shirouzu T."/>
            <person name="Yoshinaga Y."/>
            <person name="Martin F.M."/>
            <person name="Grigoriev I.V."/>
            <person name="Hibbett D.S."/>
        </authorList>
    </citation>
    <scope>NUCLEOTIDE SEQUENCE [LARGE SCALE GENOMIC DNA]</scope>
    <source>
        <strain evidence="3 4">TUFC12733</strain>
    </source>
</reference>
<evidence type="ECO:0000259" key="2">
    <source>
        <dbReference type="Pfam" id="PF00571"/>
    </source>
</evidence>
<feature type="compositionally biased region" description="Polar residues" evidence="1">
    <location>
        <begin position="1"/>
        <end position="12"/>
    </location>
</feature>
<name>A0A167PBG8_CALVF</name>
<accession>A0A167PBG8</accession>
<dbReference type="OrthoDB" id="2536440at2759"/>
<dbReference type="InterPro" id="IPR046342">
    <property type="entry name" value="CBS_dom_sf"/>
</dbReference>
<dbReference type="PANTHER" id="PTHR42115:SF1">
    <property type="entry name" value="BETA-SYNTHASE (BETA-THIONASE), PUTATIVE (AFU_ORTHOLOGUE AFUA_3G08420)-RELATED"/>
    <property type="match status" value="1"/>
</dbReference>
<dbReference type="Gene3D" id="3.10.580.10">
    <property type="entry name" value="CBS-domain"/>
    <property type="match status" value="1"/>
</dbReference>
<feature type="region of interest" description="Disordered" evidence="1">
    <location>
        <begin position="1"/>
        <end position="38"/>
    </location>
</feature>
<gene>
    <name evidence="3" type="ORF">CALVIDRAFT_535239</name>
</gene>
<evidence type="ECO:0000313" key="3">
    <source>
        <dbReference type="EMBL" id="KZO98621.1"/>
    </source>
</evidence>